<dbReference type="RefSeq" id="WP_080325322.1">
    <property type="nucleotide sequence ID" value="NZ_FQYW01000005.1"/>
</dbReference>
<dbReference type="SMART" id="SM01264">
    <property type="entry name" value="M16C_associated"/>
    <property type="match status" value="1"/>
</dbReference>
<dbReference type="Proteomes" id="UP000191240">
    <property type="component" value="Unassembled WGS sequence"/>
</dbReference>
<dbReference type="GO" id="GO:0046872">
    <property type="term" value="F:metal ion binding"/>
    <property type="evidence" value="ECO:0007669"/>
    <property type="project" value="InterPro"/>
</dbReference>
<dbReference type="Pfam" id="PF05193">
    <property type="entry name" value="Peptidase_M16_C"/>
    <property type="match status" value="1"/>
</dbReference>
<dbReference type="FunFam" id="3.30.830.10:FF:000034">
    <property type="entry name" value="presequence protease 1, chloroplastic/mitochondrial"/>
    <property type="match status" value="1"/>
</dbReference>
<gene>
    <name evidence="2" type="ORF">SAMN02745671_00586</name>
</gene>
<evidence type="ECO:0000313" key="2">
    <source>
        <dbReference type="EMBL" id="SHI43214.1"/>
    </source>
</evidence>
<accession>A0A1M6B396</accession>
<evidence type="ECO:0000313" key="3">
    <source>
        <dbReference type="Proteomes" id="UP000191240"/>
    </source>
</evidence>
<dbReference type="InterPro" id="IPR007863">
    <property type="entry name" value="Peptidase_M16_C"/>
</dbReference>
<dbReference type="SUPFAM" id="SSF63411">
    <property type="entry name" value="LuxS/MPP-like metallohydrolase"/>
    <property type="match status" value="4"/>
</dbReference>
<dbReference type="InterPro" id="IPR055130">
    <property type="entry name" value="PreP_C"/>
</dbReference>
<dbReference type="GO" id="GO:0004222">
    <property type="term" value="F:metalloendopeptidase activity"/>
    <property type="evidence" value="ECO:0007669"/>
    <property type="project" value="TreeGrafter"/>
</dbReference>
<name>A0A1M6B396_9FIRM</name>
<dbReference type="Gene3D" id="3.30.830.10">
    <property type="entry name" value="Metalloenzyme, LuxS/M16 peptidase-like"/>
    <property type="match status" value="4"/>
</dbReference>
<sequence>MKVNDIIHGFKLIKTDHVPEVASDTFEFRHVKSGARLLYLKNKDDNKVFSIAFRTPPTDDTGVPHIIEHSTLCGSRKFPLKEPFVELVKGSLNTFLNAMTYPDKTIYPVASCNDKDFHNLMDVYLDAVFYPVMLENPEILMQEGWHYEIEKQDEPLKYSGVVYNEMKGALSSPEDLLANEIMRALYPDTTYSKESGGNPAAIPSLTYEQFKEFHRKYYSPANSYIYLYGDMDIEEQLKFIDEEYLSNFDIVDVDSTIEEQKAFNEIKRVVADYPIGEAETTEAKTFLSYSVVAGDTDEVEDLLAMSLLEEALLKNHASPLRMALIESGIGQDVSSSFEGAMLQPFFSIEMNGSEPQHADKFVDIIRTTLAKLVKEGIDRNLLEGTLNRMEFRLRESDFGTAPKGLIYNLTLMNSWLYDRDPLIMLRYEDLLVSLREKLSTRYYEDLIQTKLLDNKFGALVVLKPSVTMAAENTKKMEEQLAKVKSGMTPEEIQGLIDAAAKLKKRQQTPDSPEALATIPLLKISDINPKARVFPLEEKEIDGVKVLFSDVDTKGIVYYSVYFDMDVIPQELVPYAFLFNDLMGRVDTKSNDYVELSKKMTFYTGGMGGDIDVFPISGKPDEFRPMFRLTSKVFYRNLPIAVELMNEVINETIFENDTRLKELIVQSKVGMEMEMLNSSVSVARSRLASFISKDGVFEEMGELSLYPILKDLADNFDERFEDFKSKLQQIKKLLFSSKRLTIGVTMPKADYGMFEKEIKVLIEALKANKEADRAASCSYDLPVENHQEALLSSSQVQYVGKGANLIKLGYDVPGYLRVMEVMLKYEYFWIKIRVQGGAYGAMTSINSNGNVMFLSYRDPKLKETLQVFDETADFLKNFDADEREMTKYIIGTISNADMPLTPKMMGSFAQSLYFRKYSQEQRQKVRDEILSTTPEDIRKLAPAIEAAMKADNICIFGNETVLEENKAVFDIMTRVMD</sequence>
<dbReference type="Pfam" id="PF22516">
    <property type="entry name" value="PreP_C"/>
    <property type="match status" value="1"/>
</dbReference>
<proteinExistence type="predicted"/>
<dbReference type="OrthoDB" id="9762027at2"/>
<evidence type="ECO:0000259" key="1">
    <source>
        <dbReference type="SMART" id="SM01264"/>
    </source>
</evidence>
<organism evidence="2 3">
    <name type="scientific">Anaerovibrio lipolyticus DSM 3074</name>
    <dbReference type="NCBI Taxonomy" id="1120997"/>
    <lineage>
        <taxon>Bacteria</taxon>
        <taxon>Bacillati</taxon>
        <taxon>Bacillota</taxon>
        <taxon>Negativicutes</taxon>
        <taxon>Selenomonadales</taxon>
        <taxon>Selenomonadaceae</taxon>
        <taxon>Anaerovibrio</taxon>
    </lineage>
</organism>
<dbReference type="EMBL" id="FQYW01000005">
    <property type="protein sequence ID" value="SHI43214.1"/>
    <property type="molecule type" value="Genomic_DNA"/>
</dbReference>
<protein>
    <recommendedName>
        <fullName evidence="1">Peptidase M16C associated domain-containing protein</fullName>
    </recommendedName>
</protein>
<dbReference type="InterPro" id="IPR013578">
    <property type="entry name" value="Peptidase_M16C_assoc"/>
</dbReference>
<feature type="domain" description="Peptidase M16C associated" evidence="1">
    <location>
        <begin position="462"/>
        <end position="711"/>
    </location>
</feature>
<dbReference type="AlphaFoldDB" id="A0A1M6B396"/>
<dbReference type="InterPro" id="IPR011249">
    <property type="entry name" value="Metalloenz_LuxS/M16"/>
</dbReference>
<dbReference type="PANTHER" id="PTHR43016">
    <property type="entry name" value="PRESEQUENCE PROTEASE"/>
    <property type="match status" value="1"/>
</dbReference>
<dbReference type="PANTHER" id="PTHR43016:SF13">
    <property type="entry name" value="PRESEQUENCE PROTEASE, MITOCHONDRIAL"/>
    <property type="match status" value="1"/>
</dbReference>
<dbReference type="Pfam" id="PF08367">
    <property type="entry name" value="M16C_assoc"/>
    <property type="match status" value="1"/>
</dbReference>
<dbReference type="GO" id="GO:0016485">
    <property type="term" value="P:protein processing"/>
    <property type="evidence" value="ECO:0007669"/>
    <property type="project" value="TreeGrafter"/>
</dbReference>
<reference evidence="2 3" key="1">
    <citation type="submission" date="2016-11" db="EMBL/GenBank/DDBJ databases">
        <authorList>
            <person name="Jaros S."/>
            <person name="Januszkiewicz K."/>
            <person name="Wedrychowicz H."/>
        </authorList>
    </citation>
    <scope>NUCLEOTIDE SEQUENCE [LARGE SCALE GENOMIC DNA]</scope>
    <source>
        <strain evidence="2 3">DSM 3074</strain>
    </source>
</reference>